<dbReference type="SUPFAM" id="SSF53335">
    <property type="entry name" value="S-adenosyl-L-methionine-dependent methyltransferases"/>
    <property type="match status" value="1"/>
</dbReference>
<feature type="domain" description="Methyltransferase" evidence="1">
    <location>
        <begin position="40"/>
        <end position="147"/>
    </location>
</feature>
<sequence>MSTADEWSKQSAIDYYAQHRHDVSDLYPSEKVFLPRVLFPGIKVLDIGCASGGFFNIMRTYEPAIEYTGIDLSVKAVGMARERYPEAKFIVTEGFGLPFEDNTFDLVHCTSVFNNEPNYQAMLQEMYRVSSRFVLVDIRLLKNIGKQQNSIYNIQFEGGRVEATVPYVVNDADEVANFILGLKPKPKALRATGYFHQMAKEAEHSDFEVCMTVLLVQKGDARSEATVIDLGNLPIKFSISGD</sequence>
<name>A0A381PRY3_9ZZZZ</name>
<proteinExistence type="predicted"/>
<dbReference type="Gene3D" id="3.40.50.150">
    <property type="entry name" value="Vaccinia Virus protein VP39"/>
    <property type="match status" value="1"/>
</dbReference>
<dbReference type="InterPro" id="IPR025714">
    <property type="entry name" value="Methyltranfer_dom"/>
</dbReference>
<dbReference type="EMBL" id="UINC01001043">
    <property type="protein sequence ID" value="SUZ68789.1"/>
    <property type="molecule type" value="Genomic_DNA"/>
</dbReference>
<dbReference type="AlphaFoldDB" id="A0A381PRY3"/>
<gene>
    <name evidence="2" type="ORF">METZ01_LOCUS21643</name>
</gene>
<accession>A0A381PRY3</accession>
<protein>
    <recommendedName>
        <fullName evidence="1">Methyltransferase domain-containing protein</fullName>
    </recommendedName>
</protein>
<dbReference type="PANTHER" id="PTHR43591">
    <property type="entry name" value="METHYLTRANSFERASE"/>
    <property type="match status" value="1"/>
</dbReference>
<organism evidence="2">
    <name type="scientific">marine metagenome</name>
    <dbReference type="NCBI Taxonomy" id="408172"/>
    <lineage>
        <taxon>unclassified sequences</taxon>
        <taxon>metagenomes</taxon>
        <taxon>ecological metagenomes</taxon>
    </lineage>
</organism>
<evidence type="ECO:0000259" key="1">
    <source>
        <dbReference type="Pfam" id="PF13847"/>
    </source>
</evidence>
<dbReference type="Pfam" id="PF13847">
    <property type="entry name" value="Methyltransf_31"/>
    <property type="match status" value="1"/>
</dbReference>
<dbReference type="GO" id="GO:0008757">
    <property type="term" value="F:S-adenosylmethionine-dependent methyltransferase activity"/>
    <property type="evidence" value="ECO:0007669"/>
    <property type="project" value="InterPro"/>
</dbReference>
<dbReference type="CDD" id="cd02440">
    <property type="entry name" value="AdoMet_MTases"/>
    <property type="match status" value="1"/>
</dbReference>
<reference evidence="2" key="1">
    <citation type="submission" date="2018-05" db="EMBL/GenBank/DDBJ databases">
        <authorList>
            <person name="Lanie J.A."/>
            <person name="Ng W.-L."/>
            <person name="Kazmierczak K.M."/>
            <person name="Andrzejewski T.M."/>
            <person name="Davidsen T.M."/>
            <person name="Wayne K.J."/>
            <person name="Tettelin H."/>
            <person name="Glass J.I."/>
            <person name="Rusch D."/>
            <person name="Podicherti R."/>
            <person name="Tsui H.-C.T."/>
            <person name="Winkler M.E."/>
        </authorList>
    </citation>
    <scope>NUCLEOTIDE SEQUENCE</scope>
</reference>
<evidence type="ECO:0000313" key="2">
    <source>
        <dbReference type="EMBL" id="SUZ68789.1"/>
    </source>
</evidence>
<dbReference type="InterPro" id="IPR029063">
    <property type="entry name" value="SAM-dependent_MTases_sf"/>
</dbReference>